<evidence type="ECO:0000313" key="2">
    <source>
        <dbReference type="Proteomes" id="UP000442694"/>
    </source>
</evidence>
<name>A0A833JHU1_9BACT</name>
<evidence type="ECO:0000313" key="1">
    <source>
        <dbReference type="EMBL" id="KAB8033642.1"/>
    </source>
</evidence>
<proteinExistence type="predicted"/>
<comment type="caution">
    <text evidence="1">The sequence shown here is derived from an EMBL/GenBank/DDBJ whole genome shotgun (WGS) entry which is preliminary data.</text>
</comment>
<accession>A0A833JHU1</accession>
<gene>
    <name evidence="1" type="ORF">GCL57_02740</name>
</gene>
<dbReference type="EMBL" id="WFLN01000004">
    <property type="protein sequence ID" value="KAB8033642.1"/>
    <property type="molecule type" value="Genomic_DNA"/>
</dbReference>
<protein>
    <recommendedName>
        <fullName evidence="3">HEXXH motif-containing protein</fullName>
    </recommendedName>
</protein>
<keyword evidence="2" id="KW-1185">Reference proteome</keyword>
<dbReference type="RefSeq" id="WP_152211728.1">
    <property type="nucleotide sequence ID" value="NZ_WFLN01000004.1"/>
</dbReference>
<reference evidence="1 2" key="1">
    <citation type="submission" date="2019-10" db="EMBL/GenBank/DDBJ databases">
        <title>New genus of Silvanigrellaceae.</title>
        <authorList>
            <person name="Pitt A."/>
            <person name="Hahn M.W."/>
        </authorList>
    </citation>
    <scope>NUCLEOTIDE SEQUENCE [LARGE SCALE GENOMIC DNA]</scope>
    <source>
        <strain evidence="1 2">33A1-SZDP</strain>
    </source>
</reference>
<dbReference type="Proteomes" id="UP000442694">
    <property type="component" value="Unassembled WGS sequence"/>
</dbReference>
<sequence length="314" mass="36180">MHLFSENAHNNILRVKKQCEFSLLKDLNLELGTSYSTYSPLMCSIGKWNEFHRENLFEILPSQKLFKFITDSKLLSKLEEILTSNDSTTPLDYIVDKENSSICFTNNNNSIQETEFINLISSASDIINRSDPLLFSLYSRMISYIFPIFHTSGENSFTAFSTYRMMDSIFISPNIYSSQYPEIDYGIHLIHELGHQILYIWQTYDPLILNSHNTSAYSGVRKTYRPALASLHSAVALDFMLKLCHSMQNSNIFLSTENKYVAHKIEEFSPSLKQNLDSILECCSLTQKGRSILSEIFLLINNNTNLTFQYRNAL</sequence>
<organism evidence="1 2">
    <name type="scientific">Fluviispira multicolorata</name>
    <dbReference type="NCBI Taxonomy" id="2654512"/>
    <lineage>
        <taxon>Bacteria</taxon>
        <taxon>Pseudomonadati</taxon>
        <taxon>Bdellovibrionota</taxon>
        <taxon>Oligoflexia</taxon>
        <taxon>Silvanigrellales</taxon>
        <taxon>Silvanigrellaceae</taxon>
        <taxon>Fluviispira</taxon>
    </lineage>
</organism>
<dbReference type="AlphaFoldDB" id="A0A833JHU1"/>
<evidence type="ECO:0008006" key="3">
    <source>
        <dbReference type="Google" id="ProtNLM"/>
    </source>
</evidence>